<dbReference type="Proteomes" id="UP000181870">
    <property type="component" value="Unassembled WGS sequence"/>
</dbReference>
<feature type="transmembrane region" description="Helical" evidence="1">
    <location>
        <begin position="12"/>
        <end position="35"/>
    </location>
</feature>
<evidence type="ECO:0000313" key="3">
    <source>
        <dbReference type="Proteomes" id="UP000181870"/>
    </source>
</evidence>
<dbReference type="EMBL" id="FNDO01000007">
    <property type="protein sequence ID" value="SDH53559.1"/>
    <property type="molecule type" value="Genomic_DNA"/>
</dbReference>
<gene>
    <name evidence="2" type="ORF">SAMN05192582_1007106</name>
</gene>
<protein>
    <submittedName>
        <fullName evidence="2">Uncharacterized protein</fullName>
    </submittedName>
</protein>
<reference evidence="2 3" key="1">
    <citation type="submission" date="2016-10" db="EMBL/GenBank/DDBJ databases">
        <authorList>
            <person name="de Groot N.N."/>
        </authorList>
    </citation>
    <scope>NUCLEOTIDE SEQUENCE [LARGE SCALE GENOMIC DNA]</scope>
    <source>
        <strain evidence="2 3">NLAE-zl-C57</strain>
    </source>
</reference>
<sequence>MTTSYLDLKFNLCGILLLECYLVSQWSVMIAGFYYNI</sequence>
<accession>A0A1G8D889</accession>
<organism evidence="2 3">
    <name type="scientific">Bacteroides ovatus</name>
    <dbReference type="NCBI Taxonomy" id="28116"/>
    <lineage>
        <taxon>Bacteria</taxon>
        <taxon>Pseudomonadati</taxon>
        <taxon>Bacteroidota</taxon>
        <taxon>Bacteroidia</taxon>
        <taxon>Bacteroidales</taxon>
        <taxon>Bacteroidaceae</taxon>
        <taxon>Bacteroides</taxon>
    </lineage>
</organism>
<name>A0A1G8D889_BACOV</name>
<keyword evidence="1" id="KW-0472">Membrane</keyword>
<dbReference type="AlphaFoldDB" id="A0A1G8D889"/>
<keyword evidence="1" id="KW-0812">Transmembrane</keyword>
<keyword evidence="1" id="KW-1133">Transmembrane helix</keyword>
<proteinExistence type="predicted"/>
<evidence type="ECO:0000313" key="2">
    <source>
        <dbReference type="EMBL" id="SDH53559.1"/>
    </source>
</evidence>
<evidence type="ECO:0000256" key="1">
    <source>
        <dbReference type="SAM" id="Phobius"/>
    </source>
</evidence>